<evidence type="ECO:0000313" key="2">
    <source>
        <dbReference type="Proteomes" id="UP000708208"/>
    </source>
</evidence>
<dbReference type="Proteomes" id="UP000708208">
    <property type="component" value="Unassembled WGS sequence"/>
</dbReference>
<feature type="non-terminal residue" evidence="1">
    <location>
        <position position="95"/>
    </location>
</feature>
<evidence type="ECO:0000313" key="1">
    <source>
        <dbReference type="EMBL" id="CAG7704278.1"/>
    </source>
</evidence>
<dbReference type="AlphaFoldDB" id="A0A8J2JBZ4"/>
<keyword evidence="2" id="KW-1185">Reference proteome</keyword>
<name>A0A8J2JBZ4_9HEXA</name>
<comment type="caution">
    <text evidence="1">The sequence shown here is derived from an EMBL/GenBank/DDBJ whole genome shotgun (WGS) entry which is preliminary data.</text>
</comment>
<reference evidence="1" key="1">
    <citation type="submission" date="2021-06" db="EMBL/GenBank/DDBJ databases">
        <authorList>
            <person name="Hodson N. C."/>
            <person name="Mongue J. A."/>
            <person name="Jaron S. K."/>
        </authorList>
    </citation>
    <scope>NUCLEOTIDE SEQUENCE</scope>
</reference>
<dbReference type="EMBL" id="CAJVCH010028525">
    <property type="protein sequence ID" value="CAG7704278.1"/>
    <property type="molecule type" value="Genomic_DNA"/>
</dbReference>
<gene>
    <name evidence="1" type="ORF">AFUS01_LOCUS4569</name>
</gene>
<accession>A0A8J2JBZ4</accession>
<protein>
    <submittedName>
        <fullName evidence="1">Uncharacterized protein</fullName>
    </submittedName>
</protein>
<proteinExistence type="predicted"/>
<sequence length="95" mass="11045">MREGKTKISVQQLFTRLVNQNEKLVNLDHLVDEALLVDETPDDVLAQEYEISTDYLNRFSDLEVRVRDFLDAKFTETEFESVASQGGVFGRRNQY</sequence>
<organism evidence="1 2">
    <name type="scientific">Allacma fusca</name>
    <dbReference type="NCBI Taxonomy" id="39272"/>
    <lineage>
        <taxon>Eukaryota</taxon>
        <taxon>Metazoa</taxon>
        <taxon>Ecdysozoa</taxon>
        <taxon>Arthropoda</taxon>
        <taxon>Hexapoda</taxon>
        <taxon>Collembola</taxon>
        <taxon>Symphypleona</taxon>
        <taxon>Sminthuridae</taxon>
        <taxon>Allacma</taxon>
    </lineage>
</organism>